<keyword evidence="3" id="KW-0472">Membrane</keyword>
<dbReference type="HAMAP" id="MF_01357">
    <property type="entry name" value="NDH1_NuoC"/>
    <property type="match status" value="1"/>
</dbReference>
<dbReference type="EC" id="7.1.1.-" evidence="3"/>
<feature type="region of interest" description="Disordered" evidence="6">
    <location>
        <begin position="1"/>
        <end position="61"/>
    </location>
</feature>
<dbReference type="NCBIfam" id="TIGR01961">
    <property type="entry name" value="NuoC_fam"/>
    <property type="match status" value="1"/>
</dbReference>
<comment type="catalytic activity">
    <reaction evidence="3 5">
        <text>a quinone + NADH + 5 H(+)(in) = a quinol + NAD(+) + 4 H(+)(out)</text>
        <dbReference type="Rhea" id="RHEA:57888"/>
        <dbReference type="ChEBI" id="CHEBI:15378"/>
        <dbReference type="ChEBI" id="CHEBI:24646"/>
        <dbReference type="ChEBI" id="CHEBI:57540"/>
        <dbReference type="ChEBI" id="CHEBI:57945"/>
        <dbReference type="ChEBI" id="CHEBI:132124"/>
    </reaction>
</comment>
<dbReference type="InterPro" id="IPR037232">
    <property type="entry name" value="NADH_quin_OxRdtase_su_C/D-like"/>
</dbReference>
<dbReference type="PROSITE" id="PS00542">
    <property type="entry name" value="COMPLEX1_30K"/>
    <property type="match status" value="1"/>
</dbReference>
<dbReference type="PANTHER" id="PTHR10884:SF14">
    <property type="entry name" value="NADH DEHYDROGENASE [UBIQUINONE] IRON-SULFUR PROTEIN 3, MITOCHONDRIAL"/>
    <property type="match status" value="1"/>
</dbReference>
<dbReference type="GO" id="GO:0048038">
    <property type="term" value="F:quinone binding"/>
    <property type="evidence" value="ECO:0007669"/>
    <property type="project" value="UniProtKB-KW"/>
</dbReference>
<organism evidence="8 9">
    <name type="scientific">Melghirimyces algeriensis</name>
    <dbReference type="NCBI Taxonomy" id="910412"/>
    <lineage>
        <taxon>Bacteria</taxon>
        <taxon>Bacillati</taxon>
        <taxon>Bacillota</taxon>
        <taxon>Bacilli</taxon>
        <taxon>Bacillales</taxon>
        <taxon>Thermoactinomycetaceae</taxon>
        <taxon>Melghirimyces</taxon>
    </lineage>
</organism>
<evidence type="ECO:0000256" key="4">
    <source>
        <dbReference type="RuleBase" id="RU003456"/>
    </source>
</evidence>
<keyword evidence="3 4" id="KW-1278">Translocase</keyword>
<dbReference type="EMBL" id="FXTI01000005">
    <property type="protein sequence ID" value="SMO67160.1"/>
    <property type="molecule type" value="Genomic_DNA"/>
</dbReference>
<gene>
    <name evidence="3" type="primary">nuoC</name>
    <name evidence="8" type="ORF">SAMN06264849_105148</name>
</gene>
<keyword evidence="2 3" id="KW-0813">Transport</keyword>
<dbReference type="SUPFAM" id="SSF143243">
    <property type="entry name" value="Nqo5-like"/>
    <property type="match status" value="1"/>
</dbReference>
<evidence type="ECO:0000313" key="8">
    <source>
        <dbReference type="EMBL" id="SMO67160.1"/>
    </source>
</evidence>
<dbReference type="GO" id="GO:0005886">
    <property type="term" value="C:plasma membrane"/>
    <property type="evidence" value="ECO:0007669"/>
    <property type="project" value="UniProtKB-SubCell"/>
</dbReference>
<keyword evidence="3" id="KW-1003">Cell membrane</keyword>
<dbReference type="RefSeq" id="WP_281285932.1">
    <property type="nucleotide sequence ID" value="NZ_FXTI01000005.1"/>
</dbReference>
<proteinExistence type="inferred from homology"/>
<dbReference type="InterPro" id="IPR001268">
    <property type="entry name" value="NADH_UbQ_OxRdtase_30kDa_su"/>
</dbReference>
<dbReference type="Pfam" id="PF00329">
    <property type="entry name" value="Complex1_30kDa"/>
    <property type="match status" value="1"/>
</dbReference>
<accession>A0A521D8D7</accession>
<feature type="compositionally biased region" description="Basic residues" evidence="6">
    <location>
        <begin position="35"/>
        <end position="50"/>
    </location>
</feature>
<comment type="similarity">
    <text evidence="1 3 4">Belongs to the complex I 30 kDa subunit family.</text>
</comment>
<reference evidence="8 9" key="1">
    <citation type="submission" date="2017-05" db="EMBL/GenBank/DDBJ databases">
        <authorList>
            <person name="Varghese N."/>
            <person name="Submissions S."/>
        </authorList>
    </citation>
    <scope>NUCLEOTIDE SEQUENCE [LARGE SCALE GENOMIC DNA]</scope>
    <source>
        <strain evidence="8 9">DSM 45474</strain>
    </source>
</reference>
<evidence type="ECO:0000256" key="1">
    <source>
        <dbReference type="ARBA" id="ARBA00007569"/>
    </source>
</evidence>
<dbReference type="PANTHER" id="PTHR10884">
    <property type="entry name" value="NADH DEHYDROGENASE UBIQUINONE IRON-SULFUR PROTEIN 3"/>
    <property type="match status" value="1"/>
</dbReference>
<keyword evidence="3 4" id="KW-0520">NAD</keyword>
<dbReference type="Gene3D" id="3.30.460.80">
    <property type="entry name" value="NADH:ubiquinone oxidoreductase, 30kDa subunit"/>
    <property type="match status" value="1"/>
</dbReference>
<comment type="function">
    <text evidence="3">NDH-1 shuttles electrons from NADH, via FMN and iron-sulfur (Fe-S) centers, to quinones in the respiratory chain. The immediate electron acceptor for the enzyme in this species is believed to be a menaquinone. Couples the redox reaction to proton translocation (for every two electrons transferred, four hydrogen ions are translocated across the cytoplasmic membrane), and thus conserves the redox energy in a proton gradient.</text>
</comment>
<evidence type="ECO:0000313" key="9">
    <source>
        <dbReference type="Proteomes" id="UP000315636"/>
    </source>
</evidence>
<keyword evidence="3 5" id="KW-0874">Quinone</keyword>
<dbReference type="GO" id="GO:0008137">
    <property type="term" value="F:NADH dehydrogenase (ubiquinone) activity"/>
    <property type="evidence" value="ECO:0007669"/>
    <property type="project" value="InterPro"/>
</dbReference>
<evidence type="ECO:0000256" key="3">
    <source>
        <dbReference type="HAMAP-Rule" id="MF_01357"/>
    </source>
</evidence>
<feature type="domain" description="NADH:ubiquinone oxidoreductase 30kDa subunit" evidence="7">
    <location>
        <begin position="96"/>
        <end position="211"/>
    </location>
</feature>
<dbReference type="InterPro" id="IPR020396">
    <property type="entry name" value="NADH_UbQ_OxRdtase_CS"/>
</dbReference>
<protein>
    <recommendedName>
        <fullName evidence="3">NADH-quinone oxidoreductase subunit C</fullName>
        <ecNumber evidence="3">7.1.1.-</ecNumber>
    </recommendedName>
    <alternativeName>
        <fullName evidence="3">NADH dehydrogenase I subunit C</fullName>
    </alternativeName>
    <alternativeName>
        <fullName evidence="3">NDH-1 subunit C</fullName>
    </alternativeName>
</protein>
<comment type="subunit">
    <text evidence="3">NDH-1 is composed of 14 different subunits. Subunits NuoB, C, D, E, F, and G constitute the peripheral sector of the complex.</text>
</comment>
<dbReference type="GO" id="GO:0050136">
    <property type="term" value="F:NADH dehydrogenase (quinone) (non-electrogenic) activity"/>
    <property type="evidence" value="ECO:0007669"/>
    <property type="project" value="UniProtKB-UniRule"/>
</dbReference>
<comment type="subcellular location">
    <subcellularLocation>
        <location evidence="3">Cell membrane</location>
        <topology evidence="3">Peripheral membrane protein</topology>
        <orientation evidence="3">Cytoplasmic side</orientation>
    </subcellularLocation>
</comment>
<evidence type="ECO:0000256" key="2">
    <source>
        <dbReference type="ARBA" id="ARBA00022448"/>
    </source>
</evidence>
<dbReference type="InterPro" id="IPR010218">
    <property type="entry name" value="NADH_DH_suC"/>
</dbReference>
<dbReference type="AlphaFoldDB" id="A0A521D8D7"/>
<dbReference type="Proteomes" id="UP000315636">
    <property type="component" value="Unassembled WGS sequence"/>
</dbReference>
<sequence>MTEGRGGDLNQQGKENNGRDSSKETEEKVSAVAKAKAKAKRSAPARKRKKREEPLEPSHNQPLLDRWTRLLTEKIGDGVVEEAYINRPDHHRPTIAVSNTKWPEVSRLLLEEESLAFEYLENLSGVDYEEHMEVLYHFVSLKHGHTLCIKVKTDREDPRIPSVTDVWPAANWHEREVYDLLGIRFQGHPELKRILMPEDWVGHPLRKDYKPYDQGL</sequence>
<evidence type="ECO:0000259" key="7">
    <source>
        <dbReference type="Pfam" id="PF00329"/>
    </source>
</evidence>
<keyword evidence="9" id="KW-1185">Reference proteome</keyword>
<evidence type="ECO:0000256" key="5">
    <source>
        <dbReference type="RuleBase" id="RU003582"/>
    </source>
</evidence>
<evidence type="ECO:0000256" key="6">
    <source>
        <dbReference type="SAM" id="MobiDB-lite"/>
    </source>
</evidence>
<name>A0A521D8D7_9BACL</name>
<feature type="compositionally biased region" description="Basic and acidic residues" evidence="6">
    <location>
        <begin position="16"/>
        <end position="29"/>
    </location>
</feature>